<comment type="subcellular location">
    <subcellularLocation>
        <location evidence="1">Host cell</location>
    </subcellularLocation>
    <subcellularLocation>
        <location evidence="2">Secreted</location>
    </subcellularLocation>
</comment>
<dbReference type="Pfam" id="PF20147">
    <property type="entry name" value="Crinkler"/>
    <property type="match status" value="1"/>
</dbReference>
<feature type="domain" description="Crinkler effector protein N-terminal" evidence="4">
    <location>
        <begin position="6"/>
        <end position="122"/>
    </location>
</feature>
<reference evidence="5" key="1">
    <citation type="submission" date="2021-06" db="EMBL/GenBank/DDBJ databases">
        <authorList>
            <person name="Kallberg Y."/>
            <person name="Tangrot J."/>
            <person name="Rosling A."/>
        </authorList>
    </citation>
    <scope>NUCLEOTIDE SEQUENCE</scope>
    <source>
        <strain evidence="5">IA702</strain>
    </source>
</reference>
<evidence type="ECO:0000256" key="3">
    <source>
        <dbReference type="ARBA" id="ARBA00022525"/>
    </source>
</evidence>
<dbReference type="GO" id="GO:0043657">
    <property type="term" value="C:host cell"/>
    <property type="evidence" value="ECO:0007669"/>
    <property type="project" value="UniProtKB-SubCell"/>
</dbReference>
<comment type="caution">
    <text evidence="5">The sequence shown here is derived from an EMBL/GenBank/DDBJ whole genome shotgun (WGS) entry which is preliminary data.</text>
</comment>
<evidence type="ECO:0000313" key="6">
    <source>
        <dbReference type="Proteomes" id="UP000789572"/>
    </source>
</evidence>
<dbReference type="OrthoDB" id="2417211at2759"/>
<accession>A0A9N9FP59</accession>
<keyword evidence="3" id="KW-0964">Secreted</keyword>
<proteinExistence type="predicted"/>
<dbReference type="InterPro" id="IPR045379">
    <property type="entry name" value="Crinkler_N"/>
</dbReference>
<evidence type="ECO:0000256" key="2">
    <source>
        <dbReference type="ARBA" id="ARBA00004613"/>
    </source>
</evidence>
<evidence type="ECO:0000313" key="5">
    <source>
        <dbReference type="EMBL" id="CAG8547887.1"/>
    </source>
</evidence>
<organism evidence="5 6">
    <name type="scientific">Paraglomus occultum</name>
    <dbReference type="NCBI Taxonomy" id="144539"/>
    <lineage>
        <taxon>Eukaryota</taxon>
        <taxon>Fungi</taxon>
        <taxon>Fungi incertae sedis</taxon>
        <taxon>Mucoromycota</taxon>
        <taxon>Glomeromycotina</taxon>
        <taxon>Glomeromycetes</taxon>
        <taxon>Paraglomerales</taxon>
        <taxon>Paraglomeraceae</taxon>
        <taxon>Paraglomus</taxon>
    </lineage>
</organism>
<dbReference type="AlphaFoldDB" id="A0A9N9FP59"/>
<dbReference type="EMBL" id="CAJVPJ010000672">
    <property type="protein sequence ID" value="CAG8547887.1"/>
    <property type="molecule type" value="Genomic_DNA"/>
</dbReference>
<gene>
    <name evidence="5" type="ORF">POCULU_LOCUS4868</name>
</gene>
<name>A0A9N9FP59_9GLOM</name>
<dbReference type="Proteomes" id="UP000789572">
    <property type="component" value="Unassembled WGS sequence"/>
</dbReference>
<protein>
    <submittedName>
        <fullName evidence="5">7251_t:CDS:1</fullName>
    </submittedName>
</protein>
<sequence>MTTTTLTLTCLLLGDHPDKNFEVQVPKNMIISNLKRTLQSDANLSDTFEDVPPKDIEVWKVEISTTKKGHEFETLVTLCDIPAPCTDIEKELGGVLLRQGNSKITEYFSSQPPDDEINIIVKRPSEKSFYIQRYDEDGDPLIEFKKYTITNTQKEFRSLLKGYHARALRPLFGEPQLVTSVNKIIDNQKYATDSDYVGALQRRNTWSQVKDIAMEDETIKAIKNALTERENFSVEIFQHRTIQNSKGQHLQEWDGVLISDNYVFLCFAKHKMTEQYIYDLVQRLSNFYSKVKEADDDNFKPLLKKRPIEGIRTFAKSKGLIVVYPGGGRYVVEISEDTLISKLKHKKLVKPSLTLP</sequence>
<dbReference type="GO" id="GO:0005576">
    <property type="term" value="C:extracellular region"/>
    <property type="evidence" value="ECO:0007669"/>
    <property type="project" value="UniProtKB-SubCell"/>
</dbReference>
<keyword evidence="6" id="KW-1185">Reference proteome</keyword>
<evidence type="ECO:0000259" key="4">
    <source>
        <dbReference type="Pfam" id="PF20147"/>
    </source>
</evidence>
<evidence type="ECO:0000256" key="1">
    <source>
        <dbReference type="ARBA" id="ARBA00004340"/>
    </source>
</evidence>